<evidence type="ECO:0008006" key="4">
    <source>
        <dbReference type="Google" id="ProtNLM"/>
    </source>
</evidence>
<dbReference type="EMBL" id="OZ037951">
    <property type="protein sequence ID" value="CAL1714335.1"/>
    <property type="molecule type" value="Genomic_DNA"/>
</dbReference>
<gene>
    <name evidence="2" type="ORF">GFSPODELE1_LOCUS9728</name>
</gene>
<reference evidence="3" key="1">
    <citation type="submission" date="2024-04" db="EMBL/GenBank/DDBJ databases">
        <authorList>
            <person name="Shaw F."/>
            <person name="Minotto A."/>
        </authorList>
    </citation>
    <scope>NUCLEOTIDE SEQUENCE [LARGE SCALE GENOMIC DNA]</scope>
</reference>
<feature type="compositionally biased region" description="Basic and acidic residues" evidence="1">
    <location>
        <begin position="420"/>
        <end position="434"/>
    </location>
</feature>
<sequence length="476" mass="53035">MSSPGYLTSPLSPGRPLSRPSSRNSVISQNGRSSSPIVTLQEETVAIRTQMSTLKHNIRQQQAQLHNLENTLLRGPRPLPPGTFNSSPLSPEYDQFSPQPSSSSPTKMARRTSYEILSGLAGPDSSIPLPRRDTRSSSFGDENGIKEGIPTSGFGKLRPPSPTRTLSRIPVSSVGNARALAEENSDNGGLNASTSSIPQSASPNRRASFAPGNTTKVLADLQAGVLNAKNALENTKAQLRLSQRQVSQLTRQTEDLKEVRERLRLENEGLNNVVARKERLLQEVLERARKAEAEAVSLKSQLKTETSTSKKTLREMESTLAESQARSQKSEREYITLRESMKGLVESFRRDTDNLREEMRKREEKVRKEAEEIGKKYVRLIEEVKRDRESGESGEVKRLVEENVRVRREIEDAFKSELDEMKEEVKRSSKETEQAQKQAKNTADELSRLRRMIRASVSPSVSSIPVPSSTSSPPQH</sequence>
<feature type="compositionally biased region" description="Polar residues" evidence="1">
    <location>
        <begin position="26"/>
        <end position="40"/>
    </location>
</feature>
<feature type="region of interest" description="Disordered" evidence="1">
    <location>
        <begin position="65"/>
        <end position="168"/>
    </location>
</feature>
<feature type="region of interest" description="Disordered" evidence="1">
    <location>
        <begin position="1"/>
        <end position="40"/>
    </location>
</feature>
<accession>A0ABP1E2P0</accession>
<feature type="compositionally biased region" description="Low complexity" evidence="1">
    <location>
        <begin position="456"/>
        <end position="476"/>
    </location>
</feature>
<feature type="region of interest" description="Disordered" evidence="1">
    <location>
        <begin position="420"/>
        <end position="476"/>
    </location>
</feature>
<feature type="compositionally biased region" description="Polar residues" evidence="1">
    <location>
        <begin position="186"/>
        <end position="211"/>
    </location>
</feature>
<evidence type="ECO:0000256" key="1">
    <source>
        <dbReference type="SAM" id="MobiDB-lite"/>
    </source>
</evidence>
<proteinExistence type="predicted"/>
<dbReference type="PANTHER" id="PTHR43941">
    <property type="entry name" value="STRUCTURAL MAINTENANCE OF CHROMOSOMES PROTEIN 2"/>
    <property type="match status" value="1"/>
</dbReference>
<evidence type="ECO:0000313" key="3">
    <source>
        <dbReference type="Proteomes" id="UP001497453"/>
    </source>
</evidence>
<dbReference type="Proteomes" id="UP001497453">
    <property type="component" value="Chromosome 8"/>
</dbReference>
<feature type="region of interest" description="Disordered" evidence="1">
    <location>
        <begin position="302"/>
        <end position="327"/>
    </location>
</feature>
<name>A0ABP1E2P0_9APHY</name>
<organism evidence="2 3">
    <name type="scientific">Somion occarium</name>
    <dbReference type="NCBI Taxonomy" id="3059160"/>
    <lineage>
        <taxon>Eukaryota</taxon>
        <taxon>Fungi</taxon>
        <taxon>Dikarya</taxon>
        <taxon>Basidiomycota</taxon>
        <taxon>Agaricomycotina</taxon>
        <taxon>Agaricomycetes</taxon>
        <taxon>Polyporales</taxon>
        <taxon>Cerrenaceae</taxon>
        <taxon>Somion</taxon>
    </lineage>
</organism>
<protein>
    <recommendedName>
        <fullName evidence="4">SWI5-dependent HO expression protein 3</fullName>
    </recommendedName>
</protein>
<feature type="region of interest" description="Disordered" evidence="1">
    <location>
        <begin position="180"/>
        <end position="211"/>
    </location>
</feature>
<evidence type="ECO:0000313" key="2">
    <source>
        <dbReference type="EMBL" id="CAL1714335.1"/>
    </source>
</evidence>
<keyword evidence="3" id="KW-1185">Reference proteome</keyword>
<feature type="compositionally biased region" description="Low complexity" evidence="1">
    <location>
        <begin position="7"/>
        <end position="25"/>
    </location>
</feature>